<evidence type="ECO:0000256" key="2">
    <source>
        <dbReference type="SAM" id="Phobius"/>
    </source>
</evidence>
<dbReference type="InterPro" id="IPR011015">
    <property type="entry name" value="LEM/LEM-like_dom_sf"/>
</dbReference>
<feature type="transmembrane region" description="Helical" evidence="2">
    <location>
        <begin position="147"/>
        <end position="164"/>
    </location>
</feature>
<dbReference type="Pfam" id="PF03020">
    <property type="entry name" value="LEM"/>
    <property type="match status" value="1"/>
</dbReference>
<dbReference type="EMBL" id="OY660867">
    <property type="protein sequence ID" value="CAJ1055132.1"/>
    <property type="molecule type" value="Genomic_DNA"/>
</dbReference>
<accession>A0AAV1F1T1</accession>
<name>A0AAV1F1T1_XYRNO</name>
<dbReference type="FunFam" id="1.10.720.40:FF:000001">
    <property type="entry name" value="LEM domain containing 2, isoform CRA_a"/>
    <property type="match status" value="1"/>
</dbReference>
<dbReference type="SMART" id="SM00540">
    <property type="entry name" value="LEM"/>
    <property type="match status" value="1"/>
</dbReference>
<dbReference type="SUPFAM" id="SSF63451">
    <property type="entry name" value="LEM domain"/>
    <property type="match status" value="1"/>
</dbReference>
<dbReference type="Proteomes" id="UP001178508">
    <property type="component" value="Chromosome 4"/>
</dbReference>
<keyword evidence="2" id="KW-1133">Transmembrane helix</keyword>
<dbReference type="InterPro" id="IPR051656">
    <property type="entry name" value="LEM_domain"/>
</dbReference>
<dbReference type="PANTHER" id="PTHR12019">
    <property type="entry name" value="LAMINA-ASSOCIATED POLYPEPTIDE THYMOPOIETIN"/>
    <property type="match status" value="1"/>
</dbReference>
<reference evidence="4" key="1">
    <citation type="submission" date="2023-08" db="EMBL/GenBank/DDBJ databases">
        <authorList>
            <person name="Alioto T."/>
            <person name="Alioto T."/>
            <person name="Gomez Garrido J."/>
        </authorList>
    </citation>
    <scope>NUCLEOTIDE SEQUENCE</scope>
</reference>
<gene>
    <name evidence="4" type="ORF">XNOV1_A032962</name>
</gene>
<dbReference type="InterPro" id="IPR003887">
    <property type="entry name" value="LEM_dom"/>
</dbReference>
<proteinExistence type="predicted"/>
<dbReference type="AlphaFoldDB" id="A0AAV1F1T1"/>
<keyword evidence="2" id="KW-0472">Membrane</keyword>
<feature type="region of interest" description="Disordered" evidence="1">
    <location>
        <begin position="80"/>
        <end position="139"/>
    </location>
</feature>
<evidence type="ECO:0000256" key="1">
    <source>
        <dbReference type="SAM" id="MobiDB-lite"/>
    </source>
</evidence>
<protein>
    <submittedName>
        <fullName evidence="4">Emerin homolog 1-like</fullName>
    </submittedName>
</protein>
<keyword evidence="2" id="KW-0812">Transmembrane</keyword>
<dbReference type="PROSITE" id="PS50954">
    <property type="entry name" value="LEM"/>
    <property type="match status" value="1"/>
</dbReference>
<organism evidence="4 5">
    <name type="scientific">Xyrichtys novacula</name>
    <name type="common">Pearly razorfish</name>
    <name type="synonym">Hemipteronotus novacula</name>
    <dbReference type="NCBI Taxonomy" id="13765"/>
    <lineage>
        <taxon>Eukaryota</taxon>
        <taxon>Metazoa</taxon>
        <taxon>Chordata</taxon>
        <taxon>Craniata</taxon>
        <taxon>Vertebrata</taxon>
        <taxon>Euteleostomi</taxon>
        <taxon>Actinopterygii</taxon>
        <taxon>Neopterygii</taxon>
        <taxon>Teleostei</taxon>
        <taxon>Neoteleostei</taxon>
        <taxon>Acanthomorphata</taxon>
        <taxon>Eupercaria</taxon>
        <taxon>Labriformes</taxon>
        <taxon>Labridae</taxon>
        <taxon>Xyrichtys</taxon>
    </lineage>
</organism>
<sequence length="178" mass="20345">MALSEKTDEEIRELLTQYDIKHGPIVESTRHLYEKKLEEAMESAAVNTSSDKTYYREEEEEVTFITYHSPVKQEPFGDVLRWRGNANTEEAEGEEEQEEEEEAEEEEEEEEEEESEPAVQVTHRTANHSAVRSKKVSSKSGGCMGKFFRLLLLLAVLAGAYYAYSQMVNTEEEPAGPE</sequence>
<evidence type="ECO:0000313" key="5">
    <source>
        <dbReference type="Proteomes" id="UP001178508"/>
    </source>
</evidence>
<dbReference type="PANTHER" id="PTHR12019:SF5">
    <property type="entry name" value="EMERIN (EMERY-DREIFUSS MUSCULAR DYSTROPHY)"/>
    <property type="match status" value="1"/>
</dbReference>
<evidence type="ECO:0000313" key="4">
    <source>
        <dbReference type="EMBL" id="CAJ1055132.1"/>
    </source>
</evidence>
<dbReference type="Gene3D" id="1.10.720.40">
    <property type="match status" value="1"/>
</dbReference>
<feature type="compositionally biased region" description="Acidic residues" evidence="1">
    <location>
        <begin position="89"/>
        <end position="116"/>
    </location>
</feature>
<keyword evidence="5" id="KW-1185">Reference proteome</keyword>
<feature type="domain" description="LEM" evidence="3">
    <location>
        <begin position="1"/>
        <end position="44"/>
    </location>
</feature>
<evidence type="ECO:0000259" key="3">
    <source>
        <dbReference type="PROSITE" id="PS50954"/>
    </source>
</evidence>